<keyword evidence="3" id="KW-1185">Reference proteome</keyword>
<dbReference type="InterPro" id="IPR041371">
    <property type="entry name" value="GH92_N"/>
</dbReference>
<accession>A0A9N8LIB6</accession>
<dbReference type="EMBL" id="CAJHJF010001804">
    <property type="protein sequence ID" value="CAD6921834.1"/>
    <property type="molecule type" value="Genomic_DNA"/>
</dbReference>
<reference evidence="2 3" key="1">
    <citation type="submission" date="2020-10" db="EMBL/GenBank/DDBJ databases">
        <authorList>
            <person name="Sedaghatjoo S."/>
        </authorList>
    </citation>
    <scope>NUCLEOTIDE SEQUENCE [LARGE SCALE GENOMIC DNA]</scope>
    <source>
        <strain evidence="2 3">LLFL</strain>
    </source>
</reference>
<dbReference type="Pfam" id="PF17678">
    <property type="entry name" value="Glyco_hydro_92N"/>
    <property type="match status" value="1"/>
</dbReference>
<evidence type="ECO:0000313" key="2">
    <source>
        <dbReference type="EMBL" id="CAD6921834.1"/>
    </source>
</evidence>
<proteinExistence type="predicted"/>
<protein>
    <recommendedName>
        <fullName evidence="1">Glycosyl hydrolase family 92 N-terminal domain-containing protein</fullName>
    </recommendedName>
</protein>
<dbReference type="InterPro" id="IPR014718">
    <property type="entry name" value="GH-type_carb-bd"/>
</dbReference>
<feature type="non-terminal residue" evidence="2">
    <location>
        <position position="1"/>
    </location>
</feature>
<organism evidence="2 3">
    <name type="scientific">Tilletia laevis</name>
    <dbReference type="NCBI Taxonomy" id="157183"/>
    <lineage>
        <taxon>Eukaryota</taxon>
        <taxon>Fungi</taxon>
        <taxon>Dikarya</taxon>
        <taxon>Basidiomycota</taxon>
        <taxon>Ustilaginomycotina</taxon>
        <taxon>Exobasidiomycetes</taxon>
        <taxon>Tilletiales</taxon>
        <taxon>Tilletiaceae</taxon>
        <taxon>Tilletia</taxon>
    </lineage>
</organism>
<evidence type="ECO:0000259" key="1">
    <source>
        <dbReference type="Pfam" id="PF17678"/>
    </source>
</evidence>
<dbReference type="AlphaFoldDB" id="A0A9N8LIB6"/>
<comment type="caution">
    <text evidence="2">The sequence shown here is derived from an EMBL/GenBank/DDBJ whole genome shotgun (WGS) entry which is preliminary data.</text>
</comment>
<dbReference type="GO" id="GO:0030246">
    <property type="term" value="F:carbohydrate binding"/>
    <property type="evidence" value="ECO:0007669"/>
    <property type="project" value="InterPro"/>
</dbReference>
<sequence>MDGLLDDAFKRWRADAQNVSVTQFDYAGLVNPFLGTEATGDPGNVCPGASIPFGMASMGIDLTDTYAPAGYQDDINAPRSLGAIHDSGTG</sequence>
<feature type="domain" description="Glycosyl hydrolase family 92 N-terminal" evidence="1">
    <location>
        <begin position="29"/>
        <end position="90"/>
    </location>
</feature>
<gene>
    <name evidence="2" type="ORF">JKILLFL_G7013</name>
</gene>
<name>A0A9N8LIB6_9BASI</name>
<dbReference type="Proteomes" id="UP000836404">
    <property type="component" value="Unassembled WGS sequence"/>
</dbReference>
<evidence type="ECO:0000313" key="3">
    <source>
        <dbReference type="Proteomes" id="UP000836404"/>
    </source>
</evidence>
<dbReference type="Gene3D" id="2.70.98.10">
    <property type="match status" value="1"/>
</dbReference>